<feature type="transmembrane region" description="Helical" evidence="7">
    <location>
        <begin position="252"/>
        <end position="277"/>
    </location>
</feature>
<accession>A0A3D9KGI7</accession>
<feature type="transmembrane region" description="Helical" evidence="7">
    <location>
        <begin position="142"/>
        <end position="163"/>
    </location>
</feature>
<dbReference type="AlphaFoldDB" id="A0A3D9KGI7"/>
<dbReference type="GO" id="GO:0055085">
    <property type="term" value="P:transmembrane transport"/>
    <property type="evidence" value="ECO:0007669"/>
    <property type="project" value="InterPro"/>
</dbReference>
<comment type="subcellular location">
    <subcellularLocation>
        <location evidence="1">Cell membrane</location>
        <topology evidence="1">Multi-pass membrane protein</topology>
    </subcellularLocation>
</comment>
<evidence type="ECO:0000256" key="4">
    <source>
        <dbReference type="ARBA" id="ARBA00022692"/>
    </source>
</evidence>
<keyword evidence="10" id="KW-1185">Reference proteome</keyword>
<feature type="transmembrane region" description="Helical" evidence="7">
    <location>
        <begin position="12"/>
        <end position="33"/>
    </location>
</feature>
<proteinExistence type="predicted"/>
<comment type="caution">
    <text evidence="9">The sequence shown here is derived from an EMBL/GenBank/DDBJ whole genome shotgun (WGS) entry which is preliminary data.</text>
</comment>
<keyword evidence="6 7" id="KW-0472">Membrane</keyword>
<dbReference type="CDD" id="cd06261">
    <property type="entry name" value="TM_PBP2"/>
    <property type="match status" value="1"/>
</dbReference>
<dbReference type="PANTHER" id="PTHR43744:SF9">
    <property type="entry name" value="POLYGALACTURONAN_RHAMNOGALACTURONAN TRANSPORT SYSTEM PERMEASE PROTEIN YTCP"/>
    <property type="match status" value="1"/>
</dbReference>
<dbReference type="RefSeq" id="WP_246016446.1">
    <property type="nucleotide sequence ID" value="NZ_QRDZ01000004.1"/>
</dbReference>
<evidence type="ECO:0000259" key="8">
    <source>
        <dbReference type="PROSITE" id="PS50928"/>
    </source>
</evidence>
<dbReference type="Gene3D" id="1.10.3720.10">
    <property type="entry name" value="MetI-like"/>
    <property type="match status" value="1"/>
</dbReference>
<dbReference type="InterPro" id="IPR035906">
    <property type="entry name" value="MetI-like_sf"/>
</dbReference>
<evidence type="ECO:0000256" key="2">
    <source>
        <dbReference type="ARBA" id="ARBA00022448"/>
    </source>
</evidence>
<name>A0A3D9KGI7_9BACL</name>
<feature type="transmembrane region" description="Helical" evidence="7">
    <location>
        <begin position="184"/>
        <end position="206"/>
    </location>
</feature>
<keyword evidence="3" id="KW-1003">Cell membrane</keyword>
<dbReference type="SUPFAM" id="SSF161098">
    <property type="entry name" value="MetI-like"/>
    <property type="match status" value="1"/>
</dbReference>
<evidence type="ECO:0000256" key="6">
    <source>
        <dbReference type="ARBA" id="ARBA00023136"/>
    </source>
</evidence>
<evidence type="ECO:0000313" key="10">
    <source>
        <dbReference type="Proteomes" id="UP000256977"/>
    </source>
</evidence>
<dbReference type="InterPro" id="IPR000515">
    <property type="entry name" value="MetI-like"/>
</dbReference>
<dbReference type="Proteomes" id="UP000256977">
    <property type="component" value="Unassembled WGS sequence"/>
</dbReference>
<gene>
    <name evidence="9" type="ORF">DFP98_104280</name>
</gene>
<evidence type="ECO:0000256" key="5">
    <source>
        <dbReference type="ARBA" id="ARBA00022989"/>
    </source>
</evidence>
<evidence type="ECO:0000256" key="1">
    <source>
        <dbReference type="ARBA" id="ARBA00004651"/>
    </source>
</evidence>
<keyword evidence="5 7" id="KW-1133">Transmembrane helix</keyword>
<dbReference type="GO" id="GO:0005886">
    <property type="term" value="C:plasma membrane"/>
    <property type="evidence" value="ECO:0007669"/>
    <property type="project" value="UniProtKB-SubCell"/>
</dbReference>
<sequence length="293" mass="33145">MSIKESGMDRLFLVFSNVFIGVFALFCFLPFWMMLMGSITNETVILLKGYSLFPEAFSLEAYRVLFRSSTILRGYGVTSFITVVGTVLGVAISALLAYSIANRRNRLRNHFAFFVYFTMLFNGGLVPFYIMISNWLKLSDTLWAIILPALLQPFLVFLMVSFFRTLPVELEESARIDGANELKIFAIIMVPISKPIIATVALFYALTYWNEWFYGLLFLANDQIYPLQLLLRRMISNMMAARNLIPAGAATVNVPSLGIRMAMTVITIGPIILLYPYMQRYFVKGLTIGAVKG</sequence>
<protein>
    <submittedName>
        <fullName evidence="9">Putative aldouronate transport system permease protein</fullName>
    </submittedName>
</protein>
<dbReference type="EMBL" id="QRDZ01000004">
    <property type="protein sequence ID" value="RED85575.1"/>
    <property type="molecule type" value="Genomic_DNA"/>
</dbReference>
<feature type="transmembrane region" description="Helical" evidence="7">
    <location>
        <begin position="75"/>
        <end position="98"/>
    </location>
</feature>
<evidence type="ECO:0000313" key="9">
    <source>
        <dbReference type="EMBL" id="RED85575.1"/>
    </source>
</evidence>
<dbReference type="PANTHER" id="PTHR43744">
    <property type="entry name" value="ABC TRANSPORTER PERMEASE PROTEIN MG189-RELATED-RELATED"/>
    <property type="match status" value="1"/>
</dbReference>
<reference evidence="9 10" key="1">
    <citation type="submission" date="2018-07" db="EMBL/GenBank/DDBJ databases">
        <title>Genomic Encyclopedia of Type Strains, Phase III (KMG-III): the genomes of soil and plant-associated and newly described type strains.</title>
        <authorList>
            <person name="Whitman W."/>
        </authorList>
    </citation>
    <scope>NUCLEOTIDE SEQUENCE [LARGE SCALE GENOMIC DNA]</scope>
    <source>
        <strain evidence="9 10">CECT 7287</strain>
    </source>
</reference>
<evidence type="ECO:0000256" key="7">
    <source>
        <dbReference type="SAM" id="Phobius"/>
    </source>
</evidence>
<dbReference type="PROSITE" id="PS50928">
    <property type="entry name" value="ABC_TM1"/>
    <property type="match status" value="1"/>
</dbReference>
<feature type="transmembrane region" description="Helical" evidence="7">
    <location>
        <begin position="110"/>
        <end position="130"/>
    </location>
</feature>
<keyword evidence="4 7" id="KW-0812">Transmembrane</keyword>
<keyword evidence="2" id="KW-0813">Transport</keyword>
<evidence type="ECO:0000256" key="3">
    <source>
        <dbReference type="ARBA" id="ARBA00022475"/>
    </source>
</evidence>
<feature type="domain" description="ABC transmembrane type-1" evidence="8">
    <location>
        <begin position="75"/>
        <end position="263"/>
    </location>
</feature>
<organism evidence="9 10">
    <name type="scientific">Cohnella phaseoli</name>
    <dbReference type="NCBI Taxonomy" id="456490"/>
    <lineage>
        <taxon>Bacteria</taxon>
        <taxon>Bacillati</taxon>
        <taxon>Bacillota</taxon>
        <taxon>Bacilli</taxon>
        <taxon>Bacillales</taxon>
        <taxon>Paenibacillaceae</taxon>
        <taxon>Cohnella</taxon>
    </lineage>
</organism>